<evidence type="ECO:0000256" key="3">
    <source>
        <dbReference type="ARBA" id="ARBA00023145"/>
    </source>
</evidence>
<keyword evidence="3 4" id="KW-0865">Zymogen</keyword>
<dbReference type="Pfam" id="PF03418">
    <property type="entry name" value="Peptidase_A25"/>
    <property type="match status" value="1"/>
</dbReference>
<dbReference type="NCBIfam" id="TIGR01441">
    <property type="entry name" value="GPR"/>
    <property type="match status" value="1"/>
</dbReference>
<dbReference type="HAMAP" id="MF_00626">
    <property type="entry name" value="Germination_prot"/>
    <property type="match status" value="1"/>
</dbReference>
<name>A0A916QAW2_9BACL</name>
<reference evidence="5" key="2">
    <citation type="journal article" date="2021" name="Data Brief">
        <title>Draft genome sequence data of the facultative, thermophilic, xylanolytic bacterium Paenibacillus sp. strain DA-C8.</title>
        <authorList>
            <person name="Chhe C."/>
            <person name="Uke A."/>
            <person name="Baramee S."/>
            <person name="Ungkulpasvich U."/>
            <person name="Tachaapaikoon C."/>
            <person name="Pason P."/>
            <person name="Waeonukul R."/>
            <person name="Ratanakhanokchai K."/>
            <person name="Kosugi A."/>
        </authorList>
    </citation>
    <scope>NUCLEOTIDE SEQUENCE</scope>
    <source>
        <strain evidence="5">DA-C8</strain>
    </source>
</reference>
<comment type="function">
    <text evidence="4">Initiates the rapid degradation of small, acid-soluble proteins during spore germination.</text>
</comment>
<dbReference type="SUPFAM" id="SSF53163">
    <property type="entry name" value="HybD-like"/>
    <property type="match status" value="1"/>
</dbReference>
<dbReference type="GO" id="GO:0009847">
    <property type="term" value="P:spore germination"/>
    <property type="evidence" value="ECO:0007669"/>
    <property type="project" value="UniProtKB-UniRule"/>
</dbReference>
<feature type="propeptide" id="PRO_5038188056" evidence="4">
    <location>
        <begin position="1"/>
        <end position="34"/>
    </location>
</feature>
<dbReference type="Gene3D" id="3.40.50.1450">
    <property type="entry name" value="HybD-like"/>
    <property type="match status" value="1"/>
</dbReference>
<dbReference type="EMBL" id="BMAQ01000005">
    <property type="protein sequence ID" value="GFR37375.1"/>
    <property type="molecule type" value="Genomic_DNA"/>
</dbReference>
<comment type="PTM">
    <text evidence="4">Autoproteolytically processed. The inactive tetrameric zymogen termed p46 autoprocesses to a smaller form termed p41, which is active only during spore germination.</text>
</comment>
<dbReference type="Proteomes" id="UP000654993">
    <property type="component" value="Unassembled WGS sequence"/>
</dbReference>
<dbReference type="EC" id="3.4.24.78" evidence="4"/>
<keyword evidence="1 4" id="KW-0645">Protease</keyword>
<feature type="chain" id="PRO_5038188055" description="Germination protease" evidence="4">
    <location>
        <begin position="35"/>
        <end position="356"/>
    </location>
</feature>
<gene>
    <name evidence="4 5" type="primary">gpr</name>
    <name evidence="5" type="ORF">PRECH8_06710</name>
</gene>
<comment type="similarity">
    <text evidence="4">Belongs to the peptidase A25 family.</text>
</comment>
<evidence type="ECO:0000313" key="5">
    <source>
        <dbReference type="EMBL" id="GFR37375.1"/>
    </source>
</evidence>
<comment type="subunit">
    <text evidence="4">Homotetramer.</text>
</comment>
<evidence type="ECO:0000256" key="2">
    <source>
        <dbReference type="ARBA" id="ARBA00022801"/>
    </source>
</evidence>
<dbReference type="InterPro" id="IPR023430">
    <property type="entry name" value="Pept_HybD-like_dom_sf"/>
</dbReference>
<proteinExistence type="inferred from homology"/>
<accession>A0A916QAW2</accession>
<evidence type="ECO:0000256" key="1">
    <source>
        <dbReference type="ARBA" id="ARBA00022670"/>
    </source>
</evidence>
<evidence type="ECO:0000313" key="6">
    <source>
        <dbReference type="Proteomes" id="UP000654993"/>
    </source>
</evidence>
<sequence>MLRPRNHTPFKKPLKELTEADLDRELNRQSAHLDLALEAKEAASEVQGRVDELPGVHTEILEEQGIKITRIEVQNEEGARLIGKVPGHYITLEVPGLRHKDSKLQDRVATKFAQEFERFLKHLNISPDAKVLLIGLGNWNVTPDALGPLVVENIMVTRHYFELMPDQVHPGYRQVSALAPGVLGTTGIETSDIVYALVEKVQPDLVIAIDSLASKALERVNTTIQIANTGIHPGSGIGNKRKGLTKQELGVDVIAIGVPTVVYASTIVTNTMEMLIRHFKKRTNHTQQIFGLMDQLSETERLELIKEVLNPIGHDLLVTPKEIDEFIEDIANIIASGLNAALHEAVDTSNVAAYTH</sequence>
<reference evidence="5" key="1">
    <citation type="submission" date="2020-08" db="EMBL/GenBank/DDBJ databases">
        <authorList>
            <person name="Uke A."/>
            <person name="Chhe C."/>
            <person name="Baramee S."/>
            <person name="Kosugi A."/>
        </authorList>
    </citation>
    <scope>NUCLEOTIDE SEQUENCE</scope>
    <source>
        <strain evidence="5">DA-C8</strain>
    </source>
</reference>
<comment type="caution">
    <text evidence="5">The sequence shown here is derived from an EMBL/GenBank/DDBJ whole genome shotgun (WGS) entry which is preliminary data.</text>
</comment>
<keyword evidence="2 4" id="KW-0378">Hydrolase</keyword>
<dbReference type="InterPro" id="IPR005080">
    <property type="entry name" value="Peptidase_A25"/>
</dbReference>
<keyword evidence="6" id="KW-1185">Reference proteome</keyword>
<evidence type="ECO:0000256" key="4">
    <source>
        <dbReference type="HAMAP-Rule" id="MF_00626"/>
    </source>
</evidence>
<dbReference type="PIRSF" id="PIRSF019549">
    <property type="entry name" value="Peptidase_A25"/>
    <property type="match status" value="1"/>
</dbReference>
<organism evidence="5 6">
    <name type="scientific">Insulibacter thermoxylanivorax</name>
    <dbReference type="NCBI Taxonomy" id="2749268"/>
    <lineage>
        <taxon>Bacteria</taxon>
        <taxon>Bacillati</taxon>
        <taxon>Bacillota</taxon>
        <taxon>Bacilli</taxon>
        <taxon>Bacillales</taxon>
        <taxon>Paenibacillaceae</taxon>
        <taxon>Insulibacter</taxon>
    </lineage>
</organism>
<dbReference type="AlphaFoldDB" id="A0A916QAW2"/>
<dbReference type="GO" id="GO:0004222">
    <property type="term" value="F:metalloendopeptidase activity"/>
    <property type="evidence" value="ECO:0007669"/>
    <property type="project" value="UniProtKB-UniRule"/>
</dbReference>
<comment type="catalytic activity">
    <reaction evidence="4">
        <text>Endopeptidase action with P4 Glu or Asp, P1 preferably Glu &gt; Asp, P1' hydrophobic and P2' Ala.</text>
        <dbReference type="EC" id="3.4.24.78"/>
    </reaction>
</comment>
<dbReference type="GO" id="GO:0006508">
    <property type="term" value="P:proteolysis"/>
    <property type="evidence" value="ECO:0007669"/>
    <property type="project" value="UniProtKB-UniRule"/>
</dbReference>
<protein>
    <recommendedName>
        <fullName evidence="4">Germination protease</fullName>
        <ecNumber evidence="4">3.4.24.78</ecNumber>
    </recommendedName>
    <alternativeName>
        <fullName evidence="4">GPR endopeptidase</fullName>
    </alternativeName>
    <alternativeName>
        <fullName evidence="4">Germination proteinase</fullName>
    </alternativeName>
    <alternativeName>
        <fullName evidence="4">Spore protease</fullName>
    </alternativeName>
</protein>